<keyword evidence="5" id="KW-1185">Reference proteome</keyword>
<dbReference type="OrthoDB" id="9811413at2"/>
<dbReference type="EMBL" id="AASE01000001">
    <property type="protein sequence ID" value="EAT60055.1"/>
    <property type="molecule type" value="Genomic_DNA"/>
</dbReference>
<feature type="binding site" evidence="3">
    <location>
        <position position="135"/>
    </location>
    <ligand>
        <name>a divalent metal cation</name>
        <dbReference type="ChEBI" id="CHEBI:60240"/>
    </ligand>
</feature>
<accession>Q0YUH6</accession>
<reference evidence="4 5" key="1">
    <citation type="submission" date="2006-07" db="EMBL/GenBank/DDBJ databases">
        <title>Annotation of the draft genome assembly of Chlorobium ferroxidans DSM 13031.</title>
        <authorList>
            <consortium name="US DOE Joint Genome Institute (JGI-ORNL)"/>
            <person name="Larimer F."/>
            <person name="Land M."/>
            <person name="Hauser L."/>
        </authorList>
    </citation>
    <scope>NUCLEOTIDE SEQUENCE [LARGE SCALE GENOMIC DNA]</scope>
    <source>
        <strain evidence="4 5">DSM 13031</strain>
    </source>
</reference>
<evidence type="ECO:0000256" key="3">
    <source>
        <dbReference type="PIRSR" id="PIRSR607837-1"/>
    </source>
</evidence>
<organism evidence="4 5">
    <name type="scientific">Chlorobium ferrooxidans DSM 13031</name>
    <dbReference type="NCBI Taxonomy" id="377431"/>
    <lineage>
        <taxon>Bacteria</taxon>
        <taxon>Pseudomonadati</taxon>
        <taxon>Chlorobiota</taxon>
        <taxon>Chlorobiia</taxon>
        <taxon>Chlorobiales</taxon>
        <taxon>Chlorobiaceae</taxon>
        <taxon>Chlorobium/Pelodictyon group</taxon>
        <taxon>Chlorobium</taxon>
    </lineage>
</organism>
<dbReference type="Gene3D" id="1.20.120.450">
    <property type="entry name" value="dinb family like domain"/>
    <property type="match status" value="1"/>
</dbReference>
<feature type="binding site" evidence="3">
    <location>
        <position position="131"/>
    </location>
    <ligand>
        <name>a divalent metal cation</name>
        <dbReference type="ChEBI" id="CHEBI:60240"/>
    </ligand>
</feature>
<gene>
    <name evidence="4" type="ORF">CferDRAFT_2062</name>
</gene>
<comment type="similarity">
    <text evidence="1">Belongs to the DinB family.</text>
</comment>
<evidence type="ECO:0000256" key="1">
    <source>
        <dbReference type="ARBA" id="ARBA00008635"/>
    </source>
</evidence>
<dbReference type="AlphaFoldDB" id="Q0YUH6"/>
<dbReference type="RefSeq" id="WP_006365331.1">
    <property type="nucleotide sequence ID" value="NZ_AASE01000001.1"/>
</dbReference>
<name>Q0YUH6_9CHLB</name>
<comment type="caution">
    <text evidence="4">The sequence shown here is derived from an EMBL/GenBank/DDBJ whole genome shotgun (WGS) entry which is preliminary data.</text>
</comment>
<keyword evidence="2 3" id="KW-0479">Metal-binding</keyword>
<reference evidence="4 5" key="2">
    <citation type="submission" date="2006-07" db="EMBL/GenBank/DDBJ databases">
        <title>Sequencing of the draft genome and assembly of Chlorobium ferroxidans DSM 13031.</title>
        <authorList>
            <consortium name="US DOE Joint Genome Institute (JGI-PGF)"/>
            <person name="Copeland A."/>
            <person name="Lucas S."/>
            <person name="Lapidus A."/>
            <person name="Barry K."/>
            <person name="Glavina del Rio T."/>
            <person name="Dalin E."/>
            <person name="Tice H."/>
            <person name="Bruce D."/>
            <person name="Pitluck S."/>
            <person name="Richardson P."/>
        </authorList>
    </citation>
    <scope>NUCLEOTIDE SEQUENCE [LARGE SCALE GENOMIC DNA]</scope>
    <source>
        <strain evidence="4 5">DSM 13031</strain>
    </source>
</reference>
<sequence>MDAIAIISELTQHMEWADGVVFSAILGRAQAEGDEVLLKRLRHIHLVQKAFFDVWKNQPVNPHSTDAMNASELAAFAKSLHREIQEFQNTLTQDDLDRIILLPWAGMISRSLGFEVANPTLGQTLMQVTAHSSYHRGQVNSRLRELGIDPPMTDFIAWVWARKPAPSWP</sequence>
<dbReference type="InterPro" id="IPR034660">
    <property type="entry name" value="DinB/YfiT-like"/>
</dbReference>
<evidence type="ECO:0000256" key="2">
    <source>
        <dbReference type="ARBA" id="ARBA00022723"/>
    </source>
</evidence>
<dbReference type="Proteomes" id="UP000004162">
    <property type="component" value="Unassembled WGS sequence"/>
</dbReference>
<dbReference type="InterPro" id="IPR007837">
    <property type="entry name" value="DinB"/>
</dbReference>
<evidence type="ECO:0000313" key="4">
    <source>
        <dbReference type="EMBL" id="EAT60055.1"/>
    </source>
</evidence>
<evidence type="ECO:0000313" key="5">
    <source>
        <dbReference type="Proteomes" id="UP000004162"/>
    </source>
</evidence>
<protein>
    <submittedName>
        <fullName evidence="4">DinB</fullName>
    </submittedName>
</protein>
<dbReference type="Pfam" id="PF05163">
    <property type="entry name" value="DinB"/>
    <property type="match status" value="1"/>
</dbReference>
<proteinExistence type="inferred from homology"/>
<dbReference type="SUPFAM" id="SSF109854">
    <property type="entry name" value="DinB/YfiT-like putative metalloenzymes"/>
    <property type="match status" value="1"/>
</dbReference>
<feature type="binding site" evidence="3">
    <location>
        <position position="43"/>
    </location>
    <ligand>
        <name>a divalent metal cation</name>
        <dbReference type="ChEBI" id="CHEBI:60240"/>
    </ligand>
</feature>
<dbReference type="GO" id="GO:0046872">
    <property type="term" value="F:metal ion binding"/>
    <property type="evidence" value="ECO:0007669"/>
    <property type="project" value="UniProtKB-KW"/>
</dbReference>